<dbReference type="OrthoDB" id="103349at2759"/>
<keyword evidence="2" id="KW-0378">Hydrolase</keyword>
<dbReference type="PANTHER" id="PTHR42693:SF53">
    <property type="entry name" value="ENDO-4-O-SULFATASE"/>
    <property type="match status" value="1"/>
</dbReference>
<dbReference type="GeneID" id="25331623"/>
<dbReference type="EMBL" id="KN847322">
    <property type="protein sequence ID" value="KIW50938.1"/>
    <property type="molecule type" value="Genomic_DNA"/>
</dbReference>
<organism evidence="4 5">
    <name type="scientific">Exophiala xenobiotica</name>
    <dbReference type="NCBI Taxonomy" id="348802"/>
    <lineage>
        <taxon>Eukaryota</taxon>
        <taxon>Fungi</taxon>
        <taxon>Dikarya</taxon>
        <taxon>Ascomycota</taxon>
        <taxon>Pezizomycotina</taxon>
        <taxon>Eurotiomycetes</taxon>
        <taxon>Chaetothyriomycetidae</taxon>
        <taxon>Chaetothyriales</taxon>
        <taxon>Herpotrichiellaceae</taxon>
        <taxon>Exophiala</taxon>
    </lineage>
</organism>
<dbReference type="CDD" id="cd16027">
    <property type="entry name" value="SGSH"/>
    <property type="match status" value="1"/>
</dbReference>
<keyword evidence="5" id="KW-1185">Reference proteome</keyword>
<dbReference type="InterPro" id="IPR050738">
    <property type="entry name" value="Sulfatase"/>
</dbReference>
<dbReference type="HOGENOM" id="CLU_006332_7_1_1"/>
<evidence type="ECO:0000256" key="2">
    <source>
        <dbReference type="ARBA" id="ARBA00022801"/>
    </source>
</evidence>
<dbReference type="InterPro" id="IPR017850">
    <property type="entry name" value="Alkaline_phosphatase_core_sf"/>
</dbReference>
<comment type="similarity">
    <text evidence="1">Belongs to the sulfatase family.</text>
</comment>
<dbReference type="RefSeq" id="XP_013311522.1">
    <property type="nucleotide sequence ID" value="XM_013456068.1"/>
</dbReference>
<dbReference type="InterPro" id="IPR000917">
    <property type="entry name" value="Sulfatase_N"/>
</dbReference>
<dbReference type="AlphaFoldDB" id="A0A0D2E671"/>
<proteinExistence type="inferred from homology"/>
<reference evidence="4 5" key="1">
    <citation type="submission" date="2015-01" db="EMBL/GenBank/DDBJ databases">
        <title>The Genome Sequence of Exophiala xenobiotica CBS118157.</title>
        <authorList>
            <consortium name="The Broad Institute Genomics Platform"/>
            <person name="Cuomo C."/>
            <person name="de Hoog S."/>
            <person name="Gorbushina A."/>
            <person name="Stielow B."/>
            <person name="Teixiera M."/>
            <person name="Abouelleil A."/>
            <person name="Chapman S.B."/>
            <person name="Priest M."/>
            <person name="Young S.K."/>
            <person name="Wortman J."/>
            <person name="Nusbaum C."/>
            <person name="Birren B."/>
        </authorList>
    </citation>
    <scope>NUCLEOTIDE SEQUENCE [LARGE SCALE GENOMIC DNA]</scope>
    <source>
        <strain evidence="4 5">CBS 118157</strain>
    </source>
</reference>
<evidence type="ECO:0000313" key="5">
    <source>
        <dbReference type="Proteomes" id="UP000054342"/>
    </source>
</evidence>
<protein>
    <recommendedName>
        <fullName evidence="3">Sulfatase N-terminal domain-containing protein</fullName>
    </recommendedName>
</protein>
<dbReference type="Proteomes" id="UP000054342">
    <property type="component" value="Unassembled WGS sequence"/>
</dbReference>
<name>A0A0D2E671_9EURO</name>
<sequence length="495" mass="55802">MSGRKNILLLIADDLGRNISTYDALSPAKTPHLSELARSGSLFTHAFASTASCSPSRTTIYTGLHTHTNGNYGLADGWNAFCTFSHVESAPKIFRSLGYLTGIIGKVHVGPPDVYPWQIREESSTRDVAWVADQAEAFFAQAKRADKPFFLTVGYIDPHRVMGERGGFGNKDSGFDARIQDKKYSPDEIEVPDFLSDLPEVRRELAEYCRSINRLDQGIGMILSALQRQGAADDTLVIFMSDNGPPFVNSKTTLYDAGVRLPLLIRQPGVKAGVANPNLASWVDILPTMLDWTGHSVLNVKEASPRRGRSLLPIMAEEQEMPGWDRVYGSHTFHEITNFWPTRFLRNRRFKYHRNVVWKLDFPFALDLYASMSFEAMRNSAGSDATGDDILIGSRKLKDYFQRPPEELYDLEADPSEVRNLAGEKEYEAILLEMRKDLEKWQAETKDPFLWRDGISLLLAKSYMRDEGMKVPDRFDFDVRAPSNINGKMVNLADI</sequence>
<feature type="domain" description="Sulfatase N-terminal" evidence="3">
    <location>
        <begin position="5"/>
        <end position="294"/>
    </location>
</feature>
<dbReference type="Gene3D" id="3.40.720.10">
    <property type="entry name" value="Alkaline Phosphatase, subunit A"/>
    <property type="match status" value="1"/>
</dbReference>
<evidence type="ECO:0000313" key="4">
    <source>
        <dbReference type="EMBL" id="KIW50938.1"/>
    </source>
</evidence>
<dbReference type="SUPFAM" id="SSF53649">
    <property type="entry name" value="Alkaline phosphatase-like"/>
    <property type="match status" value="1"/>
</dbReference>
<accession>A0A0D2E671</accession>
<evidence type="ECO:0000256" key="1">
    <source>
        <dbReference type="ARBA" id="ARBA00008779"/>
    </source>
</evidence>
<dbReference type="Pfam" id="PF00884">
    <property type="entry name" value="Sulfatase"/>
    <property type="match status" value="1"/>
</dbReference>
<dbReference type="PANTHER" id="PTHR42693">
    <property type="entry name" value="ARYLSULFATASE FAMILY MEMBER"/>
    <property type="match status" value="1"/>
</dbReference>
<dbReference type="GO" id="GO:0004065">
    <property type="term" value="F:arylsulfatase activity"/>
    <property type="evidence" value="ECO:0007669"/>
    <property type="project" value="TreeGrafter"/>
</dbReference>
<dbReference type="STRING" id="348802.A0A0D2E671"/>
<gene>
    <name evidence="4" type="ORF">PV05_09715</name>
</gene>
<evidence type="ECO:0000259" key="3">
    <source>
        <dbReference type="Pfam" id="PF00884"/>
    </source>
</evidence>